<dbReference type="GO" id="GO:0003677">
    <property type="term" value="F:DNA binding"/>
    <property type="evidence" value="ECO:0007669"/>
    <property type="project" value="InterPro"/>
</dbReference>
<dbReference type="SUPFAM" id="SSF49879">
    <property type="entry name" value="SMAD/FHA domain"/>
    <property type="match status" value="1"/>
</dbReference>
<dbReference type="RefSeq" id="WP_085181626.1">
    <property type="nucleotide sequence ID" value="NZ_CSTD01000001.1"/>
</dbReference>
<dbReference type="Pfam" id="PF01381">
    <property type="entry name" value="HTH_3"/>
    <property type="match status" value="1"/>
</dbReference>
<dbReference type="OrthoDB" id="3214282at2"/>
<evidence type="ECO:0000259" key="3">
    <source>
        <dbReference type="PROSITE" id="PS50943"/>
    </source>
</evidence>
<evidence type="ECO:0000313" key="5">
    <source>
        <dbReference type="Proteomes" id="UP000198875"/>
    </source>
</evidence>
<feature type="domain" description="HTH cro/C1-type" evidence="3">
    <location>
        <begin position="143"/>
        <end position="197"/>
    </location>
</feature>
<name>A0A0U0W647_MYCBE</name>
<evidence type="ECO:0000256" key="1">
    <source>
        <dbReference type="ARBA" id="ARBA00022553"/>
    </source>
</evidence>
<dbReference type="InterPro" id="IPR001387">
    <property type="entry name" value="Cro/C1-type_HTH"/>
</dbReference>
<dbReference type="InterPro" id="IPR000253">
    <property type="entry name" value="FHA_dom"/>
</dbReference>
<sequence>MQSTSGGPAGYRRPPLTIRVAGQAYTVDEGDAPITIGREFPAQVRVDDERVSRTHLRLDCTPGGWVAVDRSKNGIFVDGTRQSVVPISEGTTIHLGNPQGIPVGFSFGGPPPAGPGPGVGDDEDSERTLDTVDVGIARAGAAVAARREELKLTQRYLARSGIVNAGALIDFEKGRRWPRKATLARLEDALQWPHGTIARIRREYGGAHGGLSALSGYGAHGEDTEVMANTVRAPLLAEAVEVALTTITTAIESLPDATDPAFSHRAAGILADLRKLEGVAAGAARSAKGAPEVALVLSAVRRTYKDLMLRAARAPGATLGQRLYAARYRAELTPEELANAAGVAVDVVTAAEAEVPLHADKVAALSAALNTLTHR</sequence>
<dbReference type="Gene3D" id="2.60.200.20">
    <property type="match status" value="1"/>
</dbReference>
<keyword evidence="1" id="KW-0597">Phosphoprotein</keyword>
<reference evidence="4 5" key="1">
    <citation type="submission" date="2015-03" db="EMBL/GenBank/DDBJ databases">
        <authorList>
            <person name="Murphy D."/>
        </authorList>
    </citation>
    <scope>NUCLEOTIDE SEQUENCE [LARGE SCALE GENOMIC DNA]</scope>
    <source>
        <strain evidence="4 5">DSM 44277</strain>
    </source>
</reference>
<dbReference type="EMBL" id="CSTD01000001">
    <property type="protein sequence ID" value="CPR06830.1"/>
    <property type="molecule type" value="Genomic_DNA"/>
</dbReference>
<protein>
    <submittedName>
        <fullName evidence="4">Forkhead-associated protein</fullName>
    </submittedName>
</protein>
<dbReference type="Proteomes" id="UP000198875">
    <property type="component" value="Unassembled WGS sequence"/>
</dbReference>
<feature type="domain" description="FHA" evidence="2">
    <location>
        <begin position="34"/>
        <end position="82"/>
    </location>
</feature>
<dbReference type="InterPro" id="IPR008984">
    <property type="entry name" value="SMAD_FHA_dom_sf"/>
</dbReference>
<dbReference type="PROSITE" id="PS50006">
    <property type="entry name" value="FHA_DOMAIN"/>
    <property type="match status" value="1"/>
</dbReference>
<dbReference type="Pfam" id="PF00498">
    <property type="entry name" value="FHA"/>
    <property type="match status" value="1"/>
</dbReference>
<dbReference type="AlphaFoldDB" id="A0A0U0W647"/>
<dbReference type="SUPFAM" id="SSF47413">
    <property type="entry name" value="lambda repressor-like DNA-binding domains"/>
    <property type="match status" value="1"/>
</dbReference>
<accession>A0A0U0W647</accession>
<dbReference type="SMART" id="SM00530">
    <property type="entry name" value="HTH_XRE"/>
    <property type="match status" value="2"/>
</dbReference>
<dbReference type="PROSITE" id="PS50943">
    <property type="entry name" value="HTH_CROC1"/>
    <property type="match status" value="1"/>
</dbReference>
<dbReference type="Gene3D" id="1.10.260.40">
    <property type="entry name" value="lambda repressor-like DNA-binding domains"/>
    <property type="match status" value="2"/>
</dbReference>
<organism evidence="4 5">
    <name type="scientific">Mycobacterium bohemicum DSM 44277</name>
    <dbReference type="NCBI Taxonomy" id="1236609"/>
    <lineage>
        <taxon>Bacteria</taxon>
        <taxon>Bacillati</taxon>
        <taxon>Actinomycetota</taxon>
        <taxon>Actinomycetes</taxon>
        <taxon>Mycobacteriales</taxon>
        <taxon>Mycobacteriaceae</taxon>
        <taxon>Mycobacterium</taxon>
    </lineage>
</organism>
<dbReference type="SMART" id="SM00240">
    <property type="entry name" value="FHA"/>
    <property type="match status" value="1"/>
</dbReference>
<proteinExistence type="predicted"/>
<evidence type="ECO:0000313" key="4">
    <source>
        <dbReference type="EMBL" id="CPR06830.1"/>
    </source>
</evidence>
<dbReference type="InterPro" id="IPR010982">
    <property type="entry name" value="Lambda_DNA-bd_dom_sf"/>
</dbReference>
<gene>
    <name evidence="4" type="ORF">BN971_00864</name>
</gene>
<evidence type="ECO:0000259" key="2">
    <source>
        <dbReference type="PROSITE" id="PS50006"/>
    </source>
</evidence>
<dbReference type="CDD" id="cd00093">
    <property type="entry name" value="HTH_XRE"/>
    <property type="match status" value="1"/>
</dbReference>